<keyword evidence="7" id="KW-0406">Ion transport</keyword>
<dbReference type="InterPro" id="IPR015853">
    <property type="entry name" value="ABC_transpr_FbpC"/>
</dbReference>
<dbReference type="InterPro" id="IPR017871">
    <property type="entry name" value="ABC_transporter-like_CS"/>
</dbReference>
<evidence type="ECO:0000256" key="8">
    <source>
        <dbReference type="ARBA" id="ARBA00023136"/>
    </source>
</evidence>
<dbReference type="PROSITE" id="PS00211">
    <property type="entry name" value="ABC_TRANSPORTER_1"/>
    <property type="match status" value="1"/>
</dbReference>
<dbReference type="SUPFAM" id="SSF52540">
    <property type="entry name" value="P-loop containing nucleoside triphosphate hydrolases"/>
    <property type="match status" value="1"/>
</dbReference>
<protein>
    <submittedName>
        <fullName evidence="10">ABC transporter ATP-binding protein</fullName>
    </submittedName>
</protein>
<dbReference type="SUPFAM" id="SSF50331">
    <property type="entry name" value="MOP-like"/>
    <property type="match status" value="1"/>
</dbReference>
<dbReference type="GO" id="GO:0005524">
    <property type="term" value="F:ATP binding"/>
    <property type="evidence" value="ECO:0007669"/>
    <property type="project" value="UniProtKB-KW"/>
</dbReference>
<feature type="domain" description="ABC transporter" evidence="9">
    <location>
        <begin position="4"/>
        <end position="236"/>
    </location>
</feature>
<dbReference type="Gene3D" id="3.40.50.300">
    <property type="entry name" value="P-loop containing nucleotide triphosphate hydrolases"/>
    <property type="match status" value="1"/>
</dbReference>
<dbReference type="Pfam" id="PF08402">
    <property type="entry name" value="TOBE_2"/>
    <property type="match status" value="1"/>
</dbReference>
<keyword evidence="2" id="KW-1003">Cell membrane</keyword>
<dbReference type="InterPro" id="IPR027417">
    <property type="entry name" value="P-loop_NTPase"/>
</dbReference>
<dbReference type="InterPro" id="IPR003439">
    <property type="entry name" value="ABC_transporter-like_ATP-bd"/>
</dbReference>
<reference evidence="10 11" key="1">
    <citation type="submission" date="2023-10" db="EMBL/GenBank/DDBJ databases">
        <title>Complete genome sequence of Shewanella sp. DAU334.</title>
        <authorList>
            <person name="Lee Y.-S."/>
            <person name="Jeong H.-R."/>
            <person name="Hwang E.-J."/>
            <person name="Choi Y.-L."/>
            <person name="Kim G.-D."/>
        </authorList>
    </citation>
    <scope>NUCLEOTIDE SEQUENCE [LARGE SCALE GENOMIC DNA]</scope>
    <source>
        <strain evidence="10 11">DAU334</strain>
    </source>
</reference>
<dbReference type="Proteomes" id="UP001529491">
    <property type="component" value="Chromosome"/>
</dbReference>
<dbReference type="PANTHER" id="PTHR42781">
    <property type="entry name" value="SPERMIDINE/PUTRESCINE IMPORT ATP-BINDING PROTEIN POTA"/>
    <property type="match status" value="1"/>
</dbReference>
<evidence type="ECO:0000313" key="11">
    <source>
        <dbReference type="Proteomes" id="UP001529491"/>
    </source>
</evidence>
<organism evidence="10 11">
    <name type="scientific">Shewanella youngdeokensis</name>
    <dbReference type="NCBI Taxonomy" id="2999068"/>
    <lineage>
        <taxon>Bacteria</taxon>
        <taxon>Pseudomonadati</taxon>
        <taxon>Pseudomonadota</taxon>
        <taxon>Gammaproteobacteria</taxon>
        <taxon>Alteromonadales</taxon>
        <taxon>Shewanellaceae</taxon>
        <taxon>Shewanella</taxon>
    </lineage>
</organism>
<evidence type="ECO:0000256" key="5">
    <source>
        <dbReference type="ARBA" id="ARBA00022840"/>
    </source>
</evidence>
<evidence type="ECO:0000256" key="3">
    <source>
        <dbReference type="ARBA" id="ARBA00022496"/>
    </source>
</evidence>
<keyword evidence="11" id="KW-1185">Reference proteome</keyword>
<keyword evidence="5 10" id="KW-0067">ATP-binding</keyword>
<accession>A0ABZ0K029</accession>
<dbReference type="PANTHER" id="PTHR42781:SF4">
    <property type="entry name" value="SPERMIDINE_PUTRESCINE IMPORT ATP-BINDING PROTEIN POTA"/>
    <property type="match status" value="1"/>
</dbReference>
<evidence type="ECO:0000313" key="10">
    <source>
        <dbReference type="EMBL" id="WOT05788.1"/>
    </source>
</evidence>
<dbReference type="InterPro" id="IPR050093">
    <property type="entry name" value="ABC_SmlMolc_Importer"/>
</dbReference>
<evidence type="ECO:0000256" key="7">
    <source>
        <dbReference type="ARBA" id="ARBA00023065"/>
    </source>
</evidence>
<dbReference type="Pfam" id="PF00005">
    <property type="entry name" value="ABC_tran"/>
    <property type="match status" value="1"/>
</dbReference>
<dbReference type="EMBL" id="CP136522">
    <property type="protein sequence ID" value="WOT05788.1"/>
    <property type="molecule type" value="Genomic_DNA"/>
</dbReference>
<evidence type="ECO:0000256" key="6">
    <source>
        <dbReference type="ARBA" id="ARBA00023004"/>
    </source>
</evidence>
<gene>
    <name evidence="10" type="ORF">RGE70_02870</name>
</gene>
<dbReference type="SMART" id="SM00382">
    <property type="entry name" value="AAA"/>
    <property type="match status" value="1"/>
</dbReference>
<evidence type="ECO:0000256" key="1">
    <source>
        <dbReference type="ARBA" id="ARBA00022448"/>
    </source>
</evidence>
<keyword evidence="1" id="KW-0813">Transport</keyword>
<keyword evidence="8" id="KW-0472">Membrane</keyword>
<keyword evidence="3" id="KW-0410">Iron transport</keyword>
<dbReference type="InterPro" id="IPR003593">
    <property type="entry name" value="AAA+_ATPase"/>
</dbReference>
<keyword evidence="4" id="KW-0547">Nucleotide-binding</keyword>
<evidence type="ECO:0000256" key="4">
    <source>
        <dbReference type="ARBA" id="ARBA00022741"/>
    </source>
</evidence>
<dbReference type="RefSeq" id="WP_310470051.1">
    <property type="nucleotide sequence ID" value="NZ_CP136522.1"/>
</dbReference>
<keyword evidence="6" id="KW-0408">Iron</keyword>
<dbReference type="PROSITE" id="PS50893">
    <property type="entry name" value="ABC_TRANSPORTER_2"/>
    <property type="match status" value="1"/>
</dbReference>
<evidence type="ECO:0000259" key="9">
    <source>
        <dbReference type="PROSITE" id="PS50893"/>
    </source>
</evidence>
<dbReference type="CDD" id="cd03259">
    <property type="entry name" value="ABC_Carb_Solutes_like"/>
    <property type="match status" value="1"/>
</dbReference>
<name>A0ABZ0K029_9GAMM</name>
<dbReference type="InterPro" id="IPR008995">
    <property type="entry name" value="Mo/tungstate-bd_C_term_dom"/>
</dbReference>
<sequence length="345" mass="37833">MATLKVTGVHSQYQTQQVLKGLDLTVEKGEIVALLGPSGCGKTTLLRAIAGLQHITQGVMCINGKTVAADKLFVASEQRGVGMIFQDYALFPHLTVAENVLFGLKNTDKAQKVKRLEQMLTLVKLEGLGDRYPHELSGGQQQRVSIARSLAYEPEVLLLDEPFSNIDAKVRREMMLEIRQILKKHSVSAVFVTHSKDEAFVFADKLALFSDGKIVQCGDPEQLYLCPKDKYVADFLGASNYLAASVTGNHTVSTLIGSIASTVPLGLAHNELAQLLLRPQQLRIEKDDDGHAVVIERRFLGNVCQYLVAIAEQILDVHCEPLAINVGDKVTVSAIKHNLILLKQD</sequence>
<proteinExistence type="predicted"/>
<dbReference type="InterPro" id="IPR013611">
    <property type="entry name" value="Transp-assoc_OB_typ2"/>
</dbReference>
<evidence type="ECO:0000256" key="2">
    <source>
        <dbReference type="ARBA" id="ARBA00022475"/>
    </source>
</evidence>